<dbReference type="Proteomes" id="UP000717696">
    <property type="component" value="Unassembled WGS sequence"/>
</dbReference>
<organism evidence="2 3">
    <name type="scientific">Dactylonectria estremocensis</name>
    <dbReference type="NCBI Taxonomy" id="1079267"/>
    <lineage>
        <taxon>Eukaryota</taxon>
        <taxon>Fungi</taxon>
        <taxon>Dikarya</taxon>
        <taxon>Ascomycota</taxon>
        <taxon>Pezizomycotina</taxon>
        <taxon>Sordariomycetes</taxon>
        <taxon>Hypocreomycetidae</taxon>
        <taxon>Hypocreales</taxon>
        <taxon>Nectriaceae</taxon>
        <taxon>Dactylonectria</taxon>
    </lineage>
</organism>
<evidence type="ECO:0000256" key="1">
    <source>
        <dbReference type="SAM" id="Phobius"/>
    </source>
</evidence>
<proteinExistence type="predicted"/>
<keyword evidence="3" id="KW-1185">Reference proteome</keyword>
<dbReference type="AlphaFoldDB" id="A0A9P9FHG8"/>
<gene>
    <name evidence="2" type="ORF">B0J13DRAFT_3558</name>
</gene>
<keyword evidence="1" id="KW-0472">Membrane</keyword>
<name>A0A9P9FHG8_9HYPO</name>
<sequence length="118" mass="13389">MSLVGASPTLRLICGLFLLIPATMVMVGSPRYQSDCRQSPVWTWQPQIGPLLLRFLSGTSLPFPPTKPSRRCRSCWGPQDLLHFRRPLLALRHALLTGSRSFCSLLDLMLNHRLIRHI</sequence>
<feature type="transmembrane region" description="Helical" evidence="1">
    <location>
        <begin position="12"/>
        <end position="29"/>
    </location>
</feature>
<dbReference type="EMBL" id="JAGMUU010000001">
    <property type="protein sequence ID" value="KAH7162216.1"/>
    <property type="molecule type" value="Genomic_DNA"/>
</dbReference>
<evidence type="ECO:0000313" key="2">
    <source>
        <dbReference type="EMBL" id="KAH7162216.1"/>
    </source>
</evidence>
<evidence type="ECO:0000313" key="3">
    <source>
        <dbReference type="Proteomes" id="UP000717696"/>
    </source>
</evidence>
<protein>
    <submittedName>
        <fullName evidence="2">Uncharacterized protein</fullName>
    </submittedName>
</protein>
<comment type="caution">
    <text evidence="2">The sequence shown here is derived from an EMBL/GenBank/DDBJ whole genome shotgun (WGS) entry which is preliminary data.</text>
</comment>
<reference evidence="2" key="1">
    <citation type="journal article" date="2021" name="Nat. Commun.">
        <title>Genetic determinants of endophytism in the Arabidopsis root mycobiome.</title>
        <authorList>
            <person name="Mesny F."/>
            <person name="Miyauchi S."/>
            <person name="Thiergart T."/>
            <person name="Pickel B."/>
            <person name="Atanasova L."/>
            <person name="Karlsson M."/>
            <person name="Huettel B."/>
            <person name="Barry K.W."/>
            <person name="Haridas S."/>
            <person name="Chen C."/>
            <person name="Bauer D."/>
            <person name="Andreopoulos W."/>
            <person name="Pangilinan J."/>
            <person name="LaButti K."/>
            <person name="Riley R."/>
            <person name="Lipzen A."/>
            <person name="Clum A."/>
            <person name="Drula E."/>
            <person name="Henrissat B."/>
            <person name="Kohler A."/>
            <person name="Grigoriev I.V."/>
            <person name="Martin F.M."/>
            <person name="Hacquard S."/>
        </authorList>
    </citation>
    <scope>NUCLEOTIDE SEQUENCE</scope>
    <source>
        <strain evidence="2">MPI-CAGE-AT-0021</strain>
    </source>
</reference>
<accession>A0A9P9FHG8</accession>
<keyword evidence="1" id="KW-0812">Transmembrane</keyword>
<keyword evidence="1" id="KW-1133">Transmembrane helix</keyword>